<dbReference type="GO" id="GO:0051301">
    <property type="term" value="P:cell division"/>
    <property type="evidence" value="ECO:0007669"/>
    <property type="project" value="UniProtKB-KW"/>
</dbReference>
<evidence type="ECO:0000256" key="3">
    <source>
        <dbReference type="ARBA" id="ARBA00022618"/>
    </source>
</evidence>
<evidence type="ECO:0000313" key="9">
    <source>
        <dbReference type="Proteomes" id="UP000502823"/>
    </source>
</evidence>
<name>A0A6L2PW78_COPFO</name>
<dbReference type="PANTHER" id="PTHR14418">
    <property type="entry name" value="CONDENSIN COMPLEX SUBUNIT 3-RELATED"/>
    <property type="match status" value="1"/>
</dbReference>
<dbReference type="OrthoDB" id="27187at2759"/>
<evidence type="ECO:0000259" key="7">
    <source>
        <dbReference type="Pfam" id="PF12719"/>
    </source>
</evidence>
<evidence type="ECO:0000256" key="4">
    <source>
        <dbReference type="ARBA" id="ARBA00022776"/>
    </source>
</evidence>
<dbReference type="PANTHER" id="PTHR14418:SF5">
    <property type="entry name" value="CONDENSIN COMPLEX SUBUNIT 3"/>
    <property type="match status" value="1"/>
</dbReference>
<protein>
    <recommendedName>
        <fullName evidence="7">Nuclear condensin complex subunit 3 C-terminal domain-containing protein</fullName>
    </recommendedName>
</protein>
<evidence type="ECO:0000256" key="2">
    <source>
        <dbReference type="ARBA" id="ARBA00022454"/>
    </source>
</evidence>
<dbReference type="Pfam" id="PF12719">
    <property type="entry name" value="Cnd3"/>
    <property type="match status" value="1"/>
</dbReference>
<keyword evidence="6" id="KW-0131">Cell cycle</keyword>
<evidence type="ECO:0000256" key="6">
    <source>
        <dbReference type="ARBA" id="ARBA00023306"/>
    </source>
</evidence>
<dbReference type="AlphaFoldDB" id="A0A6L2PW78"/>
<dbReference type="GO" id="GO:0000796">
    <property type="term" value="C:condensin complex"/>
    <property type="evidence" value="ECO:0007669"/>
    <property type="project" value="InterPro"/>
</dbReference>
<dbReference type="InterPro" id="IPR025977">
    <property type="entry name" value="Cnd3_C"/>
</dbReference>
<accession>A0A6L2PW78</accession>
<dbReference type="GO" id="GO:0005737">
    <property type="term" value="C:cytoplasm"/>
    <property type="evidence" value="ECO:0007669"/>
    <property type="project" value="TreeGrafter"/>
</dbReference>
<feature type="non-terminal residue" evidence="8">
    <location>
        <position position="1"/>
    </location>
</feature>
<dbReference type="GO" id="GO:0007076">
    <property type="term" value="P:mitotic chromosome condensation"/>
    <property type="evidence" value="ECO:0007669"/>
    <property type="project" value="InterPro"/>
</dbReference>
<comment type="subcellular location">
    <subcellularLocation>
        <location evidence="1">Chromosome</location>
    </subcellularLocation>
</comment>
<reference evidence="9" key="1">
    <citation type="submission" date="2020-01" db="EMBL/GenBank/DDBJ databases">
        <title>Draft genome sequence of the Termite Coptotermes fromosanus.</title>
        <authorList>
            <person name="Itakura S."/>
            <person name="Yosikawa Y."/>
            <person name="Umezawa K."/>
        </authorList>
    </citation>
    <scope>NUCLEOTIDE SEQUENCE [LARGE SCALE GENOMIC DNA]</scope>
</reference>
<dbReference type="InterPro" id="IPR027165">
    <property type="entry name" value="CND3"/>
</dbReference>
<keyword evidence="5" id="KW-0226">DNA condensation</keyword>
<dbReference type="GO" id="GO:0000793">
    <property type="term" value="C:condensed chromosome"/>
    <property type="evidence" value="ECO:0007669"/>
    <property type="project" value="TreeGrafter"/>
</dbReference>
<gene>
    <name evidence="8" type="ORF">Cfor_01986</name>
</gene>
<keyword evidence="3" id="KW-0132">Cell division</keyword>
<dbReference type="InParanoid" id="A0A6L2PW78"/>
<keyword evidence="2" id="KW-0158">Chromosome</keyword>
<keyword evidence="9" id="KW-1185">Reference proteome</keyword>
<comment type="caution">
    <text evidence="8">The sequence shown here is derived from an EMBL/GenBank/DDBJ whole genome shotgun (WGS) entry which is preliminary data.</text>
</comment>
<proteinExistence type="predicted"/>
<organism evidence="8 9">
    <name type="scientific">Coptotermes formosanus</name>
    <name type="common">Formosan subterranean termite</name>
    <dbReference type="NCBI Taxonomy" id="36987"/>
    <lineage>
        <taxon>Eukaryota</taxon>
        <taxon>Metazoa</taxon>
        <taxon>Ecdysozoa</taxon>
        <taxon>Arthropoda</taxon>
        <taxon>Hexapoda</taxon>
        <taxon>Insecta</taxon>
        <taxon>Pterygota</taxon>
        <taxon>Neoptera</taxon>
        <taxon>Polyneoptera</taxon>
        <taxon>Dictyoptera</taxon>
        <taxon>Blattodea</taxon>
        <taxon>Blattoidea</taxon>
        <taxon>Termitoidae</taxon>
        <taxon>Rhinotermitidae</taxon>
        <taxon>Coptotermes</taxon>
    </lineage>
</organism>
<evidence type="ECO:0000256" key="1">
    <source>
        <dbReference type="ARBA" id="ARBA00004286"/>
    </source>
</evidence>
<evidence type="ECO:0000256" key="5">
    <source>
        <dbReference type="ARBA" id="ARBA00023067"/>
    </source>
</evidence>
<keyword evidence="4" id="KW-0498">Mitosis</keyword>
<sequence>VCKLLVNDRINSPSLVSRLLIMWHNPVTEGDVYLRQMLGAFFTTLAYDSKYGQEMLEQAFLPTLRTLFQAPVTSPLVEVDQVRVIRLMLHLTQPVNKKVWK</sequence>
<evidence type="ECO:0000313" key="8">
    <source>
        <dbReference type="EMBL" id="GFG36779.1"/>
    </source>
</evidence>
<feature type="domain" description="Nuclear condensin complex subunit 3 C-terminal" evidence="7">
    <location>
        <begin position="1"/>
        <end position="96"/>
    </location>
</feature>
<dbReference type="Proteomes" id="UP000502823">
    <property type="component" value="Unassembled WGS sequence"/>
</dbReference>
<dbReference type="EMBL" id="BLKM01012535">
    <property type="protein sequence ID" value="GFG36779.1"/>
    <property type="molecule type" value="Genomic_DNA"/>
</dbReference>